<accession>A0A9J6RR69</accession>
<name>A0A9J6RR69_9GAMM</name>
<keyword evidence="1" id="KW-0732">Signal</keyword>
<dbReference type="RefSeq" id="WP_258333004.1">
    <property type="nucleotide sequence ID" value="NZ_JAPTGG010000021.1"/>
</dbReference>
<proteinExistence type="predicted"/>
<dbReference type="InterPro" id="IPR027396">
    <property type="entry name" value="DsrEFH-like"/>
</dbReference>
<dbReference type="SUPFAM" id="SSF75169">
    <property type="entry name" value="DsrEFH-like"/>
    <property type="match status" value="1"/>
</dbReference>
<keyword evidence="3" id="KW-1185">Reference proteome</keyword>
<organism evidence="2 3">
    <name type="scientific">Dasania phycosphaerae</name>
    <dbReference type="NCBI Taxonomy" id="2950436"/>
    <lineage>
        <taxon>Bacteria</taxon>
        <taxon>Pseudomonadati</taxon>
        <taxon>Pseudomonadota</taxon>
        <taxon>Gammaproteobacteria</taxon>
        <taxon>Cellvibrionales</taxon>
        <taxon>Spongiibacteraceae</taxon>
        <taxon>Dasania</taxon>
    </lineage>
</organism>
<reference evidence="2 3" key="1">
    <citation type="submission" date="2022-12" db="EMBL/GenBank/DDBJ databases">
        <title>Dasania phycosphaerae sp. nov., isolated from particulate material of the south coast of Korea.</title>
        <authorList>
            <person name="Jiang Y."/>
        </authorList>
    </citation>
    <scope>NUCLEOTIDE SEQUENCE [LARGE SCALE GENOMIC DNA]</scope>
    <source>
        <strain evidence="2 3">GY-19</strain>
    </source>
</reference>
<dbReference type="Proteomes" id="UP001069090">
    <property type="component" value="Unassembled WGS sequence"/>
</dbReference>
<evidence type="ECO:0000313" key="2">
    <source>
        <dbReference type="EMBL" id="MCZ0867075.1"/>
    </source>
</evidence>
<feature type="chain" id="PRO_5039948229" evidence="1">
    <location>
        <begin position="22"/>
        <end position="148"/>
    </location>
</feature>
<protein>
    <submittedName>
        <fullName evidence="2">Acyl-CoA transferase</fullName>
    </submittedName>
</protein>
<dbReference type="AlphaFoldDB" id="A0A9J6RR69"/>
<evidence type="ECO:0000313" key="3">
    <source>
        <dbReference type="Proteomes" id="UP001069090"/>
    </source>
</evidence>
<dbReference type="Gene3D" id="3.40.1260.10">
    <property type="entry name" value="DsrEFH-like"/>
    <property type="match status" value="1"/>
</dbReference>
<comment type="caution">
    <text evidence="2">The sequence shown here is derived from an EMBL/GenBank/DDBJ whole genome shotgun (WGS) entry which is preliminary data.</text>
</comment>
<gene>
    <name evidence="2" type="ORF">O0V09_17895</name>
</gene>
<evidence type="ECO:0000256" key="1">
    <source>
        <dbReference type="SAM" id="SignalP"/>
    </source>
</evidence>
<sequence length="148" mass="16477">MCLKPAVVLLSFFLLSALSLGQTTLAVDDEPAYLARIELHTAAELYDLLQRSQRLFQLSQQAPATPVAFVLHGAEAKVFFRQQYTANQALVDLAAKLSAFKVVDIRVCKTWMGGQSLDESQLLPFIGTVPVGVAEERRLLERQGYNYF</sequence>
<dbReference type="EMBL" id="JAPTGG010000021">
    <property type="protein sequence ID" value="MCZ0867075.1"/>
    <property type="molecule type" value="Genomic_DNA"/>
</dbReference>
<keyword evidence="2" id="KW-0808">Transferase</keyword>
<feature type="signal peptide" evidence="1">
    <location>
        <begin position="1"/>
        <end position="21"/>
    </location>
</feature>
<dbReference type="GO" id="GO:0016740">
    <property type="term" value="F:transferase activity"/>
    <property type="evidence" value="ECO:0007669"/>
    <property type="project" value="UniProtKB-KW"/>
</dbReference>